<accession>A0ABZ1WJW6</accession>
<keyword evidence="2" id="KW-1185">Reference proteome</keyword>
<gene>
    <name evidence="1" type="ORF">OG469_39615</name>
</gene>
<reference evidence="1 2" key="1">
    <citation type="submission" date="2022-10" db="EMBL/GenBank/DDBJ databases">
        <title>The complete genomes of actinobacterial strains from the NBC collection.</title>
        <authorList>
            <person name="Joergensen T.S."/>
            <person name="Alvarez Arevalo M."/>
            <person name="Sterndorff E.B."/>
            <person name="Faurdal D."/>
            <person name="Vuksanovic O."/>
            <person name="Mourched A.-S."/>
            <person name="Charusanti P."/>
            <person name="Shaw S."/>
            <person name="Blin K."/>
            <person name="Weber T."/>
        </authorList>
    </citation>
    <scope>NUCLEOTIDE SEQUENCE [LARGE SCALE GENOMIC DNA]</scope>
    <source>
        <strain evidence="1 2">NBC_01247</strain>
    </source>
</reference>
<evidence type="ECO:0000313" key="1">
    <source>
        <dbReference type="EMBL" id="WUS61074.1"/>
    </source>
</evidence>
<organism evidence="1 2">
    <name type="scientific">Kitasatospora herbaricolor</name>
    <dbReference type="NCBI Taxonomy" id="68217"/>
    <lineage>
        <taxon>Bacteria</taxon>
        <taxon>Bacillati</taxon>
        <taxon>Actinomycetota</taxon>
        <taxon>Actinomycetes</taxon>
        <taxon>Kitasatosporales</taxon>
        <taxon>Streptomycetaceae</taxon>
        <taxon>Kitasatospora</taxon>
    </lineage>
</organism>
<dbReference type="EMBL" id="CP108482">
    <property type="protein sequence ID" value="WUS61074.1"/>
    <property type="molecule type" value="Genomic_DNA"/>
</dbReference>
<evidence type="ECO:0000313" key="2">
    <source>
        <dbReference type="Proteomes" id="UP001432014"/>
    </source>
</evidence>
<protein>
    <submittedName>
        <fullName evidence="1">Uncharacterized protein</fullName>
    </submittedName>
</protein>
<sequence length="161" mass="16687">MTATATILNVWCLHAATGTDVGVNQAVADLAAAIPLTELGAGSLEDVVRAAPSVVQMIDTARSDPDDLYITTDTGGGLARSIWPGGEQTVSIQAGQSASPGISVPVSFAQNVSLWDFDSVSSDDLLGSVQILEEEQGRGNIAKLARSDVEGSVYYVTYSVN</sequence>
<name>A0ABZ1WJW6_9ACTN</name>
<dbReference type="RefSeq" id="WP_329611733.1">
    <property type="nucleotide sequence ID" value="NZ_CP108482.1"/>
</dbReference>
<proteinExistence type="predicted"/>
<dbReference type="Proteomes" id="UP001432014">
    <property type="component" value="Chromosome"/>
</dbReference>